<dbReference type="EMBL" id="AP023367">
    <property type="protein sequence ID" value="BCJ96412.1"/>
    <property type="molecule type" value="Genomic_DNA"/>
</dbReference>
<evidence type="ECO:0000256" key="1">
    <source>
        <dbReference type="ARBA" id="ARBA00004651"/>
    </source>
</evidence>
<dbReference type="AlphaFoldDB" id="A0A6S6RAZ5"/>
<feature type="transmembrane region" description="Helical" evidence="7">
    <location>
        <begin position="77"/>
        <end position="100"/>
    </location>
</feature>
<evidence type="ECO:0000313" key="9">
    <source>
        <dbReference type="Proteomes" id="UP000515561"/>
    </source>
</evidence>
<reference evidence="8 9" key="1">
    <citation type="journal article" date="2016" name="Int. J. Syst. Evol. Microbiol.">
        <title>Descriptions of Anaerotaenia torta gen. nov., sp. nov. and Anaerocolumna cellulosilytica gen. nov., sp. nov. isolated from a methanogenic reactor of cattle waste.</title>
        <authorList>
            <person name="Uek A."/>
            <person name="Ohtaki Y."/>
            <person name="Kaku N."/>
            <person name="Ueki K."/>
        </authorList>
    </citation>
    <scope>NUCLEOTIDE SEQUENCE [LARGE SCALE GENOMIC DNA]</scope>
    <source>
        <strain evidence="8 9">SN021</strain>
    </source>
</reference>
<name>A0A6S6RAZ5_9FIRM</name>
<dbReference type="CDD" id="cd06261">
    <property type="entry name" value="TM_PBP2"/>
    <property type="match status" value="1"/>
</dbReference>
<dbReference type="GO" id="GO:0005886">
    <property type="term" value="C:plasma membrane"/>
    <property type="evidence" value="ECO:0007669"/>
    <property type="project" value="UniProtKB-SubCell"/>
</dbReference>
<keyword evidence="2 7" id="KW-0813">Transport</keyword>
<evidence type="ECO:0000256" key="6">
    <source>
        <dbReference type="ARBA" id="ARBA00023136"/>
    </source>
</evidence>
<dbReference type="Gene3D" id="1.10.3720.10">
    <property type="entry name" value="MetI-like"/>
    <property type="match status" value="1"/>
</dbReference>
<feature type="transmembrane region" description="Helical" evidence="7">
    <location>
        <begin position="112"/>
        <end position="132"/>
    </location>
</feature>
<evidence type="ECO:0000256" key="4">
    <source>
        <dbReference type="ARBA" id="ARBA00022692"/>
    </source>
</evidence>
<evidence type="ECO:0000256" key="2">
    <source>
        <dbReference type="ARBA" id="ARBA00022448"/>
    </source>
</evidence>
<dbReference type="RefSeq" id="WP_184093263.1">
    <property type="nucleotide sequence ID" value="NZ_AP023367.1"/>
</dbReference>
<dbReference type="KEGG" id="acel:acsn021_39810"/>
<dbReference type="PANTHER" id="PTHR43744:SF9">
    <property type="entry name" value="POLYGALACTURONAN_RHAMNOGALACTURONAN TRANSPORT SYSTEM PERMEASE PROTEIN YTCP"/>
    <property type="match status" value="1"/>
</dbReference>
<keyword evidence="3" id="KW-1003">Cell membrane</keyword>
<proteinExistence type="inferred from homology"/>
<dbReference type="InterPro" id="IPR035906">
    <property type="entry name" value="MetI-like_sf"/>
</dbReference>
<dbReference type="SUPFAM" id="SSF161098">
    <property type="entry name" value="MetI-like"/>
    <property type="match status" value="1"/>
</dbReference>
<accession>A0A6S6RAZ5</accession>
<protein>
    <submittedName>
        <fullName evidence="8">ABC transporter permease</fullName>
    </submittedName>
</protein>
<dbReference type="PANTHER" id="PTHR43744">
    <property type="entry name" value="ABC TRANSPORTER PERMEASE PROTEIN MG189-RELATED-RELATED"/>
    <property type="match status" value="1"/>
</dbReference>
<feature type="transmembrane region" description="Helical" evidence="7">
    <location>
        <begin position="254"/>
        <end position="274"/>
    </location>
</feature>
<keyword evidence="4 7" id="KW-0812">Transmembrane</keyword>
<evidence type="ECO:0000256" key="5">
    <source>
        <dbReference type="ARBA" id="ARBA00022989"/>
    </source>
</evidence>
<feature type="transmembrane region" description="Helical" evidence="7">
    <location>
        <begin position="15"/>
        <end position="37"/>
    </location>
</feature>
<keyword evidence="9" id="KW-1185">Reference proteome</keyword>
<gene>
    <name evidence="8" type="ORF">acsn021_39810</name>
</gene>
<comment type="similarity">
    <text evidence="7">Belongs to the binding-protein-dependent transport system permease family.</text>
</comment>
<evidence type="ECO:0000256" key="3">
    <source>
        <dbReference type="ARBA" id="ARBA00022475"/>
    </source>
</evidence>
<comment type="subcellular location">
    <subcellularLocation>
        <location evidence="1 7">Cell membrane</location>
        <topology evidence="1 7">Multi-pass membrane protein</topology>
    </subcellularLocation>
</comment>
<feature type="transmembrane region" description="Helical" evidence="7">
    <location>
        <begin position="138"/>
        <end position="158"/>
    </location>
</feature>
<dbReference type="Proteomes" id="UP000515561">
    <property type="component" value="Chromosome"/>
</dbReference>
<dbReference type="GO" id="GO:0055085">
    <property type="term" value="P:transmembrane transport"/>
    <property type="evidence" value="ECO:0007669"/>
    <property type="project" value="InterPro"/>
</dbReference>
<organism evidence="8 9">
    <name type="scientific">Anaerocolumna cellulosilytica</name>
    <dbReference type="NCBI Taxonomy" id="433286"/>
    <lineage>
        <taxon>Bacteria</taxon>
        <taxon>Bacillati</taxon>
        <taxon>Bacillota</taxon>
        <taxon>Clostridia</taxon>
        <taxon>Lachnospirales</taxon>
        <taxon>Lachnospiraceae</taxon>
        <taxon>Anaerocolumna</taxon>
    </lineage>
</organism>
<evidence type="ECO:0000256" key="7">
    <source>
        <dbReference type="RuleBase" id="RU363032"/>
    </source>
</evidence>
<dbReference type="InterPro" id="IPR000515">
    <property type="entry name" value="MetI-like"/>
</dbReference>
<dbReference type="Pfam" id="PF00528">
    <property type="entry name" value="BPD_transp_1"/>
    <property type="match status" value="1"/>
</dbReference>
<evidence type="ECO:0000313" key="8">
    <source>
        <dbReference type="EMBL" id="BCJ96412.1"/>
    </source>
</evidence>
<sequence>MDDKFSFKSGHRARAVYLIFAYIFLIILMICMIVPIIKVIVDSLDPTATYGINLWPKKIDLVAYKHILNTKSLYRPFFVSVLTTVVGTFVGLLIVTVTAYVITQKDMPGQKLIVKLILFTMMFNGGLIPTYLTVQAFGLMDSIWAVILPLTLSAYNIILMKSFFESIPGTLFEAAEIDGCTPIGIFLKIILPLSKPALASIGLFIAVTMWNDFFHFQIYITDPLWQNFQLKLREMILSESQVGTPTTSAMSAEMLKSAIVVVVITPFLVIYPFVQKYFVKGVTIGAVKG</sequence>
<keyword evidence="5 7" id="KW-1133">Transmembrane helix</keyword>
<keyword evidence="6 7" id="KW-0472">Membrane</keyword>
<dbReference type="PROSITE" id="PS50928">
    <property type="entry name" value="ABC_TM1"/>
    <property type="match status" value="1"/>
</dbReference>